<accession>A0ABV8LDP4</accession>
<dbReference type="Proteomes" id="UP001595767">
    <property type="component" value="Unassembled WGS sequence"/>
</dbReference>
<organism evidence="1 2">
    <name type="scientific">Nocardia rhizosphaerae</name>
    <dbReference type="NCBI Taxonomy" id="1691571"/>
    <lineage>
        <taxon>Bacteria</taxon>
        <taxon>Bacillati</taxon>
        <taxon>Actinomycetota</taxon>
        <taxon>Actinomycetes</taxon>
        <taxon>Mycobacteriales</taxon>
        <taxon>Nocardiaceae</taxon>
        <taxon>Nocardia</taxon>
    </lineage>
</organism>
<dbReference type="EMBL" id="JBHSBA010000018">
    <property type="protein sequence ID" value="MFC4128987.1"/>
    <property type="molecule type" value="Genomic_DNA"/>
</dbReference>
<reference evidence="2" key="1">
    <citation type="journal article" date="2019" name="Int. J. Syst. Evol. Microbiol.">
        <title>The Global Catalogue of Microorganisms (GCM) 10K type strain sequencing project: providing services to taxonomists for standard genome sequencing and annotation.</title>
        <authorList>
            <consortium name="The Broad Institute Genomics Platform"/>
            <consortium name="The Broad Institute Genome Sequencing Center for Infectious Disease"/>
            <person name="Wu L."/>
            <person name="Ma J."/>
        </authorList>
    </citation>
    <scope>NUCLEOTIDE SEQUENCE [LARGE SCALE GENOMIC DNA]</scope>
    <source>
        <strain evidence="2">CGMCC 4.7204</strain>
    </source>
</reference>
<gene>
    <name evidence="1" type="ORF">ACFOW8_29055</name>
</gene>
<keyword evidence="2" id="KW-1185">Reference proteome</keyword>
<dbReference type="RefSeq" id="WP_378554878.1">
    <property type="nucleotide sequence ID" value="NZ_JBHSBA010000018.1"/>
</dbReference>
<proteinExistence type="predicted"/>
<evidence type="ECO:0000313" key="2">
    <source>
        <dbReference type="Proteomes" id="UP001595767"/>
    </source>
</evidence>
<name>A0ABV8LDP4_9NOCA</name>
<comment type="caution">
    <text evidence="1">The sequence shown here is derived from an EMBL/GenBank/DDBJ whole genome shotgun (WGS) entry which is preliminary data.</text>
</comment>
<sequence length="109" mass="11445">MQLEFLGNGGSGGGGCPTLLASDTGAYVVQGWETDDPSIVEIPHLLLGFAKPNTYVGATMTDTGRGTFTLAGRPIIDRETLDQLDLAPGETAIEVPMCERKFYGAPAGR</sequence>
<protein>
    <submittedName>
        <fullName evidence="1">Uncharacterized protein</fullName>
    </submittedName>
</protein>
<evidence type="ECO:0000313" key="1">
    <source>
        <dbReference type="EMBL" id="MFC4128987.1"/>
    </source>
</evidence>